<dbReference type="Proteomes" id="UP000240317">
    <property type="component" value="Unassembled WGS sequence"/>
</dbReference>
<keyword evidence="3" id="KW-1185">Reference proteome</keyword>
<dbReference type="OrthoDB" id="26750at2"/>
<protein>
    <submittedName>
        <fullName evidence="2">Uma2 family endonuclease</fullName>
    </submittedName>
</protein>
<comment type="caution">
    <text evidence="2">The sequence shown here is derived from an EMBL/GenBank/DDBJ whole genome shotgun (WGS) entry which is preliminary data.</text>
</comment>
<feature type="domain" description="Putative restriction endonuclease" evidence="1">
    <location>
        <begin position="12"/>
        <end position="170"/>
    </location>
</feature>
<dbReference type="Gene3D" id="3.90.1570.10">
    <property type="entry name" value="tt1808, chain A"/>
    <property type="match status" value="1"/>
</dbReference>
<dbReference type="RefSeq" id="WP_107138937.1">
    <property type="nucleotide sequence ID" value="NZ_PYSV01000016.1"/>
</dbReference>
<keyword evidence="2" id="KW-0378">Hydrolase</keyword>
<sequence length="185" mass="20843">MTEPAFRTMTEEEYLRWDGPREGKWEFVDGFVYAQAGASRPHNQIASNIQRVLLPATADGRCWSYTSDQKVCVYRDGCSRYYLPDLVVVCDSNLAGDVETTPCLIVEILSASTRAVDESFKASDYRRLDSLQGYLLVDSEARSVEFHRRVGTGTEWQLEVVDTSVDLPCLSVSLSVDDIYRHVGL</sequence>
<dbReference type="PANTHER" id="PTHR36558:SF1">
    <property type="entry name" value="RESTRICTION ENDONUCLEASE DOMAIN-CONTAINING PROTEIN-RELATED"/>
    <property type="match status" value="1"/>
</dbReference>
<dbReference type="InterPro" id="IPR008538">
    <property type="entry name" value="Uma2"/>
</dbReference>
<dbReference type="EMBL" id="PYSV01000016">
    <property type="protein sequence ID" value="PTA67000.1"/>
    <property type="molecule type" value="Genomic_DNA"/>
</dbReference>
<keyword evidence="2" id="KW-0255">Endonuclease</keyword>
<dbReference type="InterPro" id="IPR011335">
    <property type="entry name" value="Restrct_endonuc-II-like"/>
</dbReference>
<dbReference type="GO" id="GO:0004519">
    <property type="term" value="F:endonuclease activity"/>
    <property type="evidence" value="ECO:0007669"/>
    <property type="project" value="UniProtKB-KW"/>
</dbReference>
<accession>A0A2T3W525</accession>
<proteinExistence type="predicted"/>
<reference evidence="2 3" key="1">
    <citation type="submission" date="2018-03" db="EMBL/GenBank/DDBJ databases">
        <title>Draft genome of Deinococcus sp. OD32.</title>
        <authorList>
            <person name="Wang X.-P."/>
            <person name="Du Z.-J."/>
        </authorList>
    </citation>
    <scope>NUCLEOTIDE SEQUENCE [LARGE SCALE GENOMIC DNA]</scope>
    <source>
        <strain evidence="2 3">OD32</strain>
    </source>
</reference>
<evidence type="ECO:0000313" key="3">
    <source>
        <dbReference type="Proteomes" id="UP000240317"/>
    </source>
</evidence>
<gene>
    <name evidence="2" type="ORF">C8263_14910</name>
</gene>
<organism evidence="2 3">
    <name type="scientific">Deinococcus arcticus</name>
    <dbReference type="NCBI Taxonomy" id="2136176"/>
    <lineage>
        <taxon>Bacteria</taxon>
        <taxon>Thermotogati</taxon>
        <taxon>Deinococcota</taxon>
        <taxon>Deinococci</taxon>
        <taxon>Deinococcales</taxon>
        <taxon>Deinococcaceae</taxon>
        <taxon>Deinococcus</taxon>
    </lineage>
</organism>
<dbReference type="PANTHER" id="PTHR36558">
    <property type="entry name" value="GLR1098 PROTEIN"/>
    <property type="match status" value="1"/>
</dbReference>
<dbReference type="AlphaFoldDB" id="A0A2T3W525"/>
<name>A0A2T3W525_9DEIO</name>
<dbReference type="CDD" id="cd06260">
    <property type="entry name" value="DUF820-like"/>
    <property type="match status" value="1"/>
</dbReference>
<dbReference type="SUPFAM" id="SSF52980">
    <property type="entry name" value="Restriction endonuclease-like"/>
    <property type="match status" value="1"/>
</dbReference>
<dbReference type="InterPro" id="IPR012296">
    <property type="entry name" value="Nuclease_put_TT1808"/>
</dbReference>
<keyword evidence="2" id="KW-0540">Nuclease</keyword>
<evidence type="ECO:0000259" key="1">
    <source>
        <dbReference type="Pfam" id="PF05685"/>
    </source>
</evidence>
<dbReference type="Pfam" id="PF05685">
    <property type="entry name" value="Uma2"/>
    <property type="match status" value="1"/>
</dbReference>
<evidence type="ECO:0000313" key="2">
    <source>
        <dbReference type="EMBL" id="PTA67000.1"/>
    </source>
</evidence>